<evidence type="ECO:0000259" key="9">
    <source>
        <dbReference type="PROSITE" id="PS50928"/>
    </source>
</evidence>
<dbReference type="PROSITE" id="PS50928">
    <property type="entry name" value="ABC_TM1"/>
    <property type="match status" value="1"/>
</dbReference>
<dbReference type="RefSeq" id="WP_016534695.1">
    <property type="nucleotide sequence ID" value="NZ_KE161030.1"/>
</dbReference>
<evidence type="ECO:0000313" key="11">
    <source>
        <dbReference type="Proteomes" id="UP000014585"/>
    </source>
</evidence>
<evidence type="ECO:0000256" key="2">
    <source>
        <dbReference type="ARBA" id="ARBA00022448"/>
    </source>
</evidence>
<feature type="domain" description="ABC transmembrane type-1" evidence="9">
    <location>
        <begin position="108"/>
        <end position="339"/>
    </location>
</feature>
<keyword evidence="7 8" id="KW-0472">Membrane</keyword>
<dbReference type="InterPro" id="IPR000515">
    <property type="entry name" value="MetI-like"/>
</dbReference>
<keyword evidence="6 8" id="KW-1133">Transmembrane helix</keyword>
<evidence type="ECO:0000256" key="1">
    <source>
        <dbReference type="ARBA" id="ARBA00004429"/>
    </source>
</evidence>
<keyword evidence="4" id="KW-0997">Cell inner membrane</keyword>
<feature type="transmembrane region" description="Helical" evidence="8">
    <location>
        <begin position="114"/>
        <end position="138"/>
    </location>
</feature>
<accession>S3J7K9</accession>
<dbReference type="GO" id="GO:0071916">
    <property type="term" value="F:dipeptide transmembrane transporter activity"/>
    <property type="evidence" value="ECO:0007669"/>
    <property type="project" value="TreeGrafter"/>
</dbReference>
<sequence>MSEVSPSSHRLRRPLLTLLQGIFTLALTLLGLLLITFALSALSPVDRVLQIVGDHASQSTYDQVRHQLGLDQSLPVQFWHYLVNLAHGDLGTASSTGQPVLHDLLAAFPATLELATLALIIGSVLGVLFGVLCARFAGSPWDLAVRTFTLLGNSVPIFWLGLLMLALFYARLQWSSGPGRLDDIYQYSVEAKTGFVLIDTWLSGDKGALINAVSHMILPVLLLAYYSLASITRLTRTACLSEMNKEYITLARAKGAGDMAILFRHVLPNIRGTLLTVIALAYTSMLEGAVLTETVFSWPGIGRYLTTALFAGDTTAIMGGTLVIGVSFVIINNLTDILVRATDPRIR</sequence>
<comment type="subcellular location">
    <subcellularLocation>
        <location evidence="1">Cell inner membrane</location>
        <topology evidence="1">Multi-pass membrane protein</topology>
    </subcellularLocation>
    <subcellularLocation>
        <location evidence="8">Cell membrane</location>
        <topology evidence="8">Multi-pass membrane protein</topology>
    </subcellularLocation>
</comment>
<dbReference type="SUPFAM" id="SSF161098">
    <property type="entry name" value="MetI-like"/>
    <property type="match status" value="1"/>
</dbReference>
<organism evidence="10 11">
    <name type="scientific">Cedecea davisae DSM 4568</name>
    <dbReference type="NCBI Taxonomy" id="566551"/>
    <lineage>
        <taxon>Bacteria</taxon>
        <taxon>Pseudomonadati</taxon>
        <taxon>Pseudomonadota</taxon>
        <taxon>Gammaproteobacteria</taxon>
        <taxon>Enterobacterales</taxon>
        <taxon>Enterobacteriaceae</taxon>
        <taxon>Cedecea</taxon>
    </lineage>
</organism>
<dbReference type="HOGENOM" id="CLU_036879_0_0_6"/>
<gene>
    <name evidence="10" type="ORF">HMPREF0201_00342</name>
</gene>
<comment type="caution">
    <text evidence="10">The sequence shown here is derived from an EMBL/GenBank/DDBJ whole genome shotgun (WGS) entry which is preliminary data.</text>
</comment>
<evidence type="ECO:0000256" key="3">
    <source>
        <dbReference type="ARBA" id="ARBA00022475"/>
    </source>
</evidence>
<dbReference type="PANTHER" id="PTHR43163:SF8">
    <property type="entry name" value="D,D-DIPEPTIDE TRANSPORT SYSTEM PERMEASE PROTEIN DDPB-RELATED"/>
    <property type="match status" value="1"/>
</dbReference>
<dbReference type="InterPro" id="IPR035906">
    <property type="entry name" value="MetI-like_sf"/>
</dbReference>
<feature type="transmembrane region" description="Helical" evidence="8">
    <location>
        <begin position="208"/>
        <end position="228"/>
    </location>
</feature>
<proteinExistence type="inferred from homology"/>
<dbReference type="EMBL" id="ATDT01000003">
    <property type="protein sequence ID" value="EPF20611.1"/>
    <property type="molecule type" value="Genomic_DNA"/>
</dbReference>
<dbReference type="GO" id="GO:0005886">
    <property type="term" value="C:plasma membrane"/>
    <property type="evidence" value="ECO:0007669"/>
    <property type="project" value="UniProtKB-SubCell"/>
</dbReference>
<feature type="transmembrane region" description="Helical" evidence="8">
    <location>
        <begin position="150"/>
        <end position="170"/>
    </location>
</feature>
<protein>
    <submittedName>
        <fullName evidence="10">Putative dipeptide ABC transporter, permease protein DppB</fullName>
    </submittedName>
</protein>
<dbReference type="Proteomes" id="UP000014585">
    <property type="component" value="Unassembled WGS sequence"/>
</dbReference>
<evidence type="ECO:0000256" key="7">
    <source>
        <dbReference type="ARBA" id="ARBA00023136"/>
    </source>
</evidence>
<dbReference type="PATRIC" id="fig|566551.4.peg.317"/>
<dbReference type="OrthoDB" id="9805855at2"/>
<dbReference type="AlphaFoldDB" id="S3J7K9"/>
<comment type="similarity">
    <text evidence="8">Belongs to the binding-protein-dependent transport system permease family.</text>
</comment>
<reference evidence="10 11" key="1">
    <citation type="submission" date="2013-04" db="EMBL/GenBank/DDBJ databases">
        <authorList>
            <person name="Weinstock G."/>
            <person name="Sodergren E."/>
            <person name="Lobos E.A."/>
            <person name="Fulton L."/>
            <person name="Fulton R."/>
            <person name="Courtney L."/>
            <person name="Fronick C."/>
            <person name="O'Laughlin M."/>
            <person name="Godfrey J."/>
            <person name="Wilson R.M."/>
            <person name="Miner T."/>
            <person name="Farmer C."/>
            <person name="Delehaunty K."/>
            <person name="Cordes M."/>
            <person name="Minx P."/>
            <person name="Tomlinson C."/>
            <person name="Chen J."/>
            <person name="Wollam A."/>
            <person name="Pepin K.H."/>
            <person name="Palsikar V.B."/>
            <person name="Zhang X."/>
            <person name="Suruliraj S."/>
            <person name="Perna N.T."/>
            <person name="Plunkett G."/>
            <person name="Warren W."/>
            <person name="Mitreva M."/>
            <person name="Mardis E.R."/>
            <person name="Wilson R.K."/>
        </authorList>
    </citation>
    <scope>NUCLEOTIDE SEQUENCE [LARGE SCALE GENOMIC DNA]</scope>
    <source>
        <strain evidence="10 11">DSM 4568</strain>
    </source>
</reference>
<evidence type="ECO:0000256" key="5">
    <source>
        <dbReference type="ARBA" id="ARBA00022692"/>
    </source>
</evidence>
<feature type="transmembrane region" description="Helical" evidence="8">
    <location>
        <begin position="274"/>
        <end position="296"/>
    </location>
</feature>
<dbReference type="Gene3D" id="1.10.3720.10">
    <property type="entry name" value="MetI-like"/>
    <property type="match status" value="1"/>
</dbReference>
<keyword evidence="2 8" id="KW-0813">Transport</keyword>
<feature type="transmembrane region" description="Helical" evidence="8">
    <location>
        <begin position="21"/>
        <end position="42"/>
    </location>
</feature>
<evidence type="ECO:0000256" key="4">
    <source>
        <dbReference type="ARBA" id="ARBA00022519"/>
    </source>
</evidence>
<keyword evidence="5 8" id="KW-0812">Transmembrane</keyword>
<dbReference type="Pfam" id="PF19300">
    <property type="entry name" value="BPD_transp_1_N"/>
    <property type="match status" value="1"/>
</dbReference>
<dbReference type="STRING" id="566551.HMPREF0201_00342"/>
<evidence type="ECO:0000256" key="8">
    <source>
        <dbReference type="RuleBase" id="RU363032"/>
    </source>
</evidence>
<feature type="transmembrane region" description="Helical" evidence="8">
    <location>
        <begin position="316"/>
        <end position="339"/>
    </location>
</feature>
<dbReference type="Pfam" id="PF00528">
    <property type="entry name" value="BPD_transp_1"/>
    <property type="match status" value="1"/>
</dbReference>
<dbReference type="CDD" id="cd06261">
    <property type="entry name" value="TM_PBP2"/>
    <property type="match status" value="1"/>
</dbReference>
<dbReference type="InterPro" id="IPR045621">
    <property type="entry name" value="BPD_transp_1_N"/>
</dbReference>
<name>S3J7K9_9ENTR</name>
<evidence type="ECO:0000313" key="10">
    <source>
        <dbReference type="EMBL" id="EPF20611.1"/>
    </source>
</evidence>
<dbReference type="PANTHER" id="PTHR43163">
    <property type="entry name" value="DIPEPTIDE TRANSPORT SYSTEM PERMEASE PROTEIN DPPB-RELATED"/>
    <property type="match status" value="1"/>
</dbReference>
<evidence type="ECO:0000256" key="6">
    <source>
        <dbReference type="ARBA" id="ARBA00022989"/>
    </source>
</evidence>
<keyword evidence="3" id="KW-1003">Cell membrane</keyword>